<keyword evidence="11" id="KW-1185">Reference proteome</keyword>
<evidence type="ECO:0000256" key="4">
    <source>
        <dbReference type="ARBA" id="ARBA00022722"/>
    </source>
</evidence>
<reference evidence="11" key="1">
    <citation type="submission" date="2016-10" db="EMBL/GenBank/DDBJ databases">
        <authorList>
            <person name="Varghese N."/>
            <person name="Submissions S."/>
        </authorList>
    </citation>
    <scope>NUCLEOTIDE SEQUENCE [LARGE SCALE GENOMIC DNA]</scope>
    <source>
        <strain evidence="11">Nm69</strain>
    </source>
</reference>
<evidence type="ECO:0000259" key="9">
    <source>
        <dbReference type="Pfam" id="PF12320"/>
    </source>
</evidence>
<proteinExistence type="inferred from homology"/>
<organism evidence="10 11">
    <name type="scientific">Nitrosomonas aestuarii</name>
    <dbReference type="NCBI Taxonomy" id="52441"/>
    <lineage>
        <taxon>Bacteria</taxon>
        <taxon>Pseudomonadati</taxon>
        <taxon>Pseudomonadota</taxon>
        <taxon>Betaproteobacteria</taxon>
        <taxon>Nitrosomonadales</taxon>
        <taxon>Nitrosomonadaceae</taxon>
        <taxon>Nitrosomonas</taxon>
    </lineage>
</organism>
<dbReference type="GO" id="GO:0006310">
    <property type="term" value="P:DNA recombination"/>
    <property type="evidence" value="ECO:0007669"/>
    <property type="project" value="UniProtKB-KW"/>
</dbReference>
<evidence type="ECO:0000256" key="7">
    <source>
        <dbReference type="RuleBase" id="RU363069"/>
    </source>
</evidence>
<name>A0A1I4FSF6_9PROT</name>
<dbReference type="InterPro" id="IPR004843">
    <property type="entry name" value="Calcineurin-like_PHP"/>
</dbReference>
<dbReference type="GO" id="GO:0008408">
    <property type="term" value="F:3'-5' exonuclease activity"/>
    <property type="evidence" value="ECO:0007669"/>
    <property type="project" value="InterPro"/>
</dbReference>
<dbReference type="Gene3D" id="3.30.160.720">
    <property type="match status" value="1"/>
</dbReference>
<dbReference type="InterPro" id="IPR041796">
    <property type="entry name" value="Mre11_N"/>
</dbReference>
<dbReference type="OrthoDB" id="9773856at2"/>
<dbReference type="PANTHER" id="PTHR30337:SF0">
    <property type="entry name" value="NUCLEASE SBCCD SUBUNIT D"/>
    <property type="match status" value="1"/>
</dbReference>
<accession>A0A1I4FSF6</accession>
<dbReference type="Gene3D" id="3.60.21.10">
    <property type="match status" value="1"/>
</dbReference>
<dbReference type="SUPFAM" id="SSF56300">
    <property type="entry name" value="Metallo-dependent phosphatases"/>
    <property type="match status" value="1"/>
</dbReference>
<sequence>MKILHTSDWHIGRTLYGRKRYAEFEAFLSWLIETIQCEEIDALLVAGDVFDTTTPSNASQTLYYRFLCRVAASCCRHVVVIAGNHDSPSFLNAPRELLKTLDVHVVGSVSEYLSDEVLVLNNENGVPELIVCAVPYLRDRDIRLVEAGESVEDKERKLIEGIRSHYSEVVAIAIQKRDELLKQLRQRAQLTKQTIPIVALGHLFTAGGQTVEGDGVRELYVGSLAHVSSGIFPDSLDYLALGHLHVPQKVGGSEIRRYSGSPLSMGFGEARQQKSVVIVEFDAHKEQGSQSIENPPAKITLIPVPAFQMLERVEGDWKAISNRILELSATESQVWLEVIFKGNEIQKNLRERLDAIITGSKLEVLRVKNTRIIDQVLNQIHDEETLDDIDVNEVFERCLAANNVSNTQRPELIQAYKEVMMSLYEDERAHR</sequence>
<comment type="subunit">
    <text evidence="2 7">Heterodimer of SbcC and SbcD.</text>
</comment>
<dbReference type="NCBIfam" id="TIGR00619">
    <property type="entry name" value="sbcd"/>
    <property type="match status" value="1"/>
</dbReference>
<dbReference type="STRING" id="52441.SAMN05216302_104111"/>
<evidence type="ECO:0000313" key="11">
    <source>
        <dbReference type="Proteomes" id="UP000199533"/>
    </source>
</evidence>
<keyword evidence="7" id="KW-0233">DNA recombination</keyword>
<dbReference type="GO" id="GO:0004519">
    <property type="term" value="F:endonuclease activity"/>
    <property type="evidence" value="ECO:0007669"/>
    <property type="project" value="UniProtKB-KW"/>
</dbReference>
<gene>
    <name evidence="7" type="primary">sbcD</name>
    <name evidence="10" type="ORF">SAMN05216302_104111</name>
</gene>
<dbReference type="Pfam" id="PF00149">
    <property type="entry name" value="Metallophos"/>
    <property type="match status" value="1"/>
</dbReference>
<evidence type="ECO:0000256" key="1">
    <source>
        <dbReference type="ARBA" id="ARBA00010555"/>
    </source>
</evidence>
<evidence type="ECO:0000256" key="2">
    <source>
        <dbReference type="ARBA" id="ARBA00011322"/>
    </source>
</evidence>
<dbReference type="GO" id="GO:0006260">
    <property type="term" value="P:DNA replication"/>
    <property type="evidence" value="ECO:0007669"/>
    <property type="project" value="UniProtKB-KW"/>
</dbReference>
<keyword evidence="5 7" id="KW-0378">Hydrolase</keyword>
<dbReference type="InterPro" id="IPR050535">
    <property type="entry name" value="DNA_Repair-Maintenance_Comp"/>
</dbReference>
<dbReference type="InterPro" id="IPR026843">
    <property type="entry name" value="SbcD_C"/>
</dbReference>
<dbReference type="AlphaFoldDB" id="A0A1I4FSF6"/>
<evidence type="ECO:0000256" key="6">
    <source>
        <dbReference type="ARBA" id="ARBA00022839"/>
    </source>
</evidence>
<dbReference type="PANTHER" id="PTHR30337">
    <property type="entry name" value="COMPONENT OF ATP-DEPENDENT DSDNA EXONUCLEASE"/>
    <property type="match status" value="1"/>
</dbReference>
<keyword evidence="7" id="KW-0255">Endonuclease</keyword>
<feature type="domain" description="Calcineurin-like phosphoesterase" evidence="8">
    <location>
        <begin position="1"/>
        <end position="247"/>
    </location>
</feature>
<comment type="function">
    <text evidence="7">SbcCD cleaves DNA hairpin structures. These structures can inhibit DNA replication and are intermediates in certain DNA recombination reactions. The complex acts as a 3'-&gt;5' double strand exonuclease that can open hairpins. It also has a 5' single-strand endonuclease activity.</text>
</comment>
<keyword evidence="6 7" id="KW-0269">Exonuclease</keyword>
<dbReference type="RefSeq" id="WP_090702648.1">
    <property type="nucleotide sequence ID" value="NZ_FOSP01000041.1"/>
</dbReference>
<evidence type="ECO:0000256" key="3">
    <source>
        <dbReference type="ARBA" id="ARBA00013365"/>
    </source>
</evidence>
<dbReference type="CDD" id="cd00840">
    <property type="entry name" value="MPP_Mre11_N"/>
    <property type="match status" value="1"/>
</dbReference>
<feature type="domain" description="Nuclease SbcCD subunit D C-terminal" evidence="9">
    <location>
        <begin position="307"/>
        <end position="402"/>
    </location>
</feature>
<evidence type="ECO:0000313" key="10">
    <source>
        <dbReference type="EMBL" id="SFL20210.1"/>
    </source>
</evidence>
<comment type="similarity">
    <text evidence="1 7">Belongs to the SbcD family.</text>
</comment>
<evidence type="ECO:0000256" key="5">
    <source>
        <dbReference type="ARBA" id="ARBA00022801"/>
    </source>
</evidence>
<protein>
    <recommendedName>
        <fullName evidence="3 7">Nuclease SbcCD subunit D</fullName>
    </recommendedName>
</protein>
<dbReference type="Pfam" id="PF12320">
    <property type="entry name" value="SbcD_C"/>
    <property type="match status" value="1"/>
</dbReference>
<dbReference type="EMBL" id="FOSP01000041">
    <property type="protein sequence ID" value="SFL20210.1"/>
    <property type="molecule type" value="Genomic_DNA"/>
</dbReference>
<evidence type="ECO:0000259" key="8">
    <source>
        <dbReference type="Pfam" id="PF00149"/>
    </source>
</evidence>
<dbReference type="InterPro" id="IPR004593">
    <property type="entry name" value="SbcD"/>
</dbReference>
<keyword evidence="7" id="KW-0235">DNA replication</keyword>
<keyword evidence="4 7" id="KW-0540">Nuclease</keyword>
<dbReference type="InterPro" id="IPR029052">
    <property type="entry name" value="Metallo-depent_PP-like"/>
</dbReference>
<dbReference type="Proteomes" id="UP000199533">
    <property type="component" value="Unassembled WGS sequence"/>
</dbReference>